<evidence type="ECO:0000313" key="4">
    <source>
        <dbReference type="EMBL" id="MPC59329.1"/>
    </source>
</evidence>
<gene>
    <name evidence="4" type="primary">CENPBD1_34</name>
    <name evidence="4" type="ORF">E2C01_053348</name>
</gene>
<dbReference type="OrthoDB" id="624345at2759"/>
<dbReference type="Pfam" id="PF04218">
    <property type="entry name" value="CENP-B_N"/>
    <property type="match status" value="1"/>
</dbReference>
<dbReference type="AlphaFoldDB" id="A0A5B7GNZ0"/>
<keyword evidence="5" id="KW-1185">Reference proteome</keyword>
<organism evidence="4 5">
    <name type="scientific">Portunus trituberculatus</name>
    <name type="common">Swimming crab</name>
    <name type="synonym">Neptunus trituberculatus</name>
    <dbReference type="NCBI Taxonomy" id="210409"/>
    <lineage>
        <taxon>Eukaryota</taxon>
        <taxon>Metazoa</taxon>
        <taxon>Ecdysozoa</taxon>
        <taxon>Arthropoda</taxon>
        <taxon>Crustacea</taxon>
        <taxon>Multicrustacea</taxon>
        <taxon>Malacostraca</taxon>
        <taxon>Eumalacostraca</taxon>
        <taxon>Eucarida</taxon>
        <taxon>Decapoda</taxon>
        <taxon>Pleocyemata</taxon>
        <taxon>Brachyura</taxon>
        <taxon>Eubrachyura</taxon>
        <taxon>Portunoidea</taxon>
        <taxon>Portunidae</taxon>
        <taxon>Portuninae</taxon>
        <taxon>Portunus</taxon>
    </lineage>
</organism>
<dbReference type="GO" id="GO:0005634">
    <property type="term" value="C:nucleus"/>
    <property type="evidence" value="ECO:0007669"/>
    <property type="project" value="UniProtKB-SubCell"/>
</dbReference>
<dbReference type="SUPFAM" id="SSF46689">
    <property type="entry name" value="Homeodomain-like"/>
    <property type="match status" value="1"/>
</dbReference>
<evidence type="ECO:0000256" key="2">
    <source>
        <dbReference type="SAM" id="MobiDB-lite"/>
    </source>
</evidence>
<reference evidence="4 5" key="1">
    <citation type="submission" date="2019-05" db="EMBL/GenBank/DDBJ databases">
        <title>Another draft genome of Portunus trituberculatus and its Hox gene families provides insights of decapod evolution.</title>
        <authorList>
            <person name="Jeong J.-H."/>
            <person name="Song I."/>
            <person name="Kim S."/>
            <person name="Choi T."/>
            <person name="Kim D."/>
            <person name="Ryu S."/>
            <person name="Kim W."/>
        </authorList>
    </citation>
    <scope>NUCLEOTIDE SEQUENCE [LARGE SCALE GENOMIC DNA]</scope>
    <source>
        <tissue evidence="4">Muscle</tissue>
    </source>
</reference>
<comment type="subcellular location">
    <subcellularLocation>
        <location evidence="1">Nucleus</location>
    </subcellularLocation>
</comment>
<keyword evidence="4" id="KW-0238">DNA-binding</keyword>
<feature type="region of interest" description="Disordered" evidence="2">
    <location>
        <begin position="79"/>
        <end position="169"/>
    </location>
</feature>
<evidence type="ECO:0000259" key="3">
    <source>
        <dbReference type="Pfam" id="PF04218"/>
    </source>
</evidence>
<feature type="compositionally biased region" description="Acidic residues" evidence="2">
    <location>
        <begin position="82"/>
        <end position="93"/>
    </location>
</feature>
<feature type="domain" description="HTH psq-type" evidence="3">
    <location>
        <begin position="18"/>
        <end position="66"/>
    </location>
</feature>
<dbReference type="InterPro" id="IPR009057">
    <property type="entry name" value="Homeodomain-like_sf"/>
</dbReference>
<dbReference type="Gene3D" id="1.10.10.60">
    <property type="entry name" value="Homeodomain-like"/>
    <property type="match status" value="1"/>
</dbReference>
<dbReference type="InterPro" id="IPR007889">
    <property type="entry name" value="HTH_Psq"/>
</dbReference>
<evidence type="ECO:0000256" key="1">
    <source>
        <dbReference type="ARBA" id="ARBA00004123"/>
    </source>
</evidence>
<comment type="caution">
    <text evidence="4">The sequence shown here is derived from an EMBL/GenBank/DDBJ whole genome shotgun (WGS) entry which is preliminary data.</text>
</comment>
<dbReference type="GO" id="GO:0003677">
    <property type="term" value="F:DNA binding"/>
    <property type="evidence" value="ECO:0007669"/>
    <property type="project" value="UniProtKB-KW"/>
</dbReference>
<proteinExistence type="predicted"/>
<feature type="compositionally biased region" description="Low complexity" evidence="2">
    <location>
        <begin position="119"/>
        <end position="136"/>
    </location>
</feature>
<dbReference type="Proteomes" id="UP000324222">
    <property type="component" value="Unassembled WGS sequence"/>
</dbReference>
<accession>A0A5B7GNZ0</accession>
<sequence>MPPKCPATSPTMLHSIAKKTRKSLTLEVKLDIIHRHKRGEKTNSIAHHHGLTPSTVSTIFKSTDSIKKAGETNLLEVKLEPEEYTEDELEQDLEPPPPPPEVSFMEQQPDMNLKNLGVATTSASMASSFLSQQSSDKASHHIIPRRNSHEKTSSAVNLQPEFPQDPSCK</sequence>
<evidence type="ECO:0000313" key="5">
    <source>
        <dbReference type="Proteomes" id="UP000324222"/>
    </source>
</evidence>
<protein>
    <submittedName>
        <fullName evidence="4">CENPB DNA-binding domain-containing protein 1</fullName>
    </submittedName>
</protein>
<name>A0A5B7GNZ0_PORTR</name>
<dbReference type="EMBL" id="VSRR010016470">
    <property type="protein sequence ID" value="MPC59329.1"/>
    <property type="molecule type" value="Genomic_DNA"/>
</dbReference>